<dbReference type="RefSeq" id="WP_133957559.1">
    <property type="nucleotide sequence ID" value="NZ_SORI01000008.1"/>
</dbReference>
<reference evidence="1 2" key="1">
    <citation type="submission" date="2019-03" db="EMBL/GenBank/DDBJ databases">
        <title>Genomic Encyclopedia of Type Strains, Phase IV (KMG-IV): sequencing the most valuable type-strain genomes for metagenomic binning, comparative biology and taxonomic classification.</title>
        <authorList>
            <person name="Goeker M."/>
        </authorList>
    </citation>
    <scope>NUCLEOTIDE SEQUENCE [LARGE SCALE GENOMIC DNA]</scope>
    <source>
        <strain evidence="1 2">DSM 25964</strain>
    </source>
</reference>
<dbReference type="AlphaFoldDB" id="A0A4R8M9N0"/>
<organism evidence="1 2">
    <name type="scientific">Aminivibrio pyruvatiphilus</name>
    <dbReference type="NCBI Taxonomy" id="1005740"/>
    <lineage>
        <taxon>Bacteria</taxon>
        <taxon>Thermotogati</taxon>
        <taxon>Synergistota</taxon>
        <taxon>Synergistia</taxon>
        <taxon>Synergistales</taxon>
        <taxon>Aminobacteriaceae</taxon>
        <taxon>Aminivibrio</taxon>
    </lineage>
</organism>
<comment type="caution">
    <text evidence="1">The sequence shown here is derived from an EMBL/GenBank/DDBJ whole genome shotgun (WGS) entry which is preliminary data.</text>
</comment>
<dbReference type="EMBL" id="SORI01000008">
    <property type="protein sequence ID" value="TDY60535.1"/>
    <property type="molecule type" value="Genomic_DNA"/>
</dbReference>
<keyword evidence="2" id="KW-1185">Reference proteome</keyword>
<sequence length="103" mass="11674">MKQIIEGKRYDTATAREIGAWWNGYPTSDFHYCEEKLYRTSKGNFFLAGEGGALSQYARSHGNATGGGEAIIPLSREEAFQWAQEYLKPEEYAEHFSDLIEDA</sequence>
<gene>
    <name evidence="1" type="ORF">C8D99_10884</name>
</gene>
<evidence type="ECO:0000313" key="2">
    <source>
        <dbReference type="Proteomes" id="UP000295066"/>
    </source>
</evidence>
<dbReference type="OrthoDB" id="3192583at2"/>
<evidence type="ECO:0000313" key="1">
    <source>
        <dbReference type="EMBL" id="TDY60535.1"/>
    </source>
</evidence>
<protein>
    <submittedName>
        <fullName evidence="1">Uncharacterized protein</fullName>
    </submittedName>
</protein>
<name>A0A4R8M9N0_9BACT</name>
<accession>A0A4R8M9N0</accession>
<proteinExistence type="predicted"/>
<dbReference type="Proteomes" id="UP000295066">
    <property type="component" value="Unassembled WGS sequence"/>
</dbReference>